<reference evidence="8" key="1">
    <citation type="journal article" date="2019" name="Int. J. Syst. Evol. Microbiol.">
        <title>The Global Catalogue of Microorganisms (GCM) 10K type strain sequencing project: providing services to taxonomists for standard genome sequencing and annotation.</title>
        <authorList>
            <consortium name="The Broad Institute Genomics Platform"/>
            <consortium name="The Broad Institute Genome Sequencing Center for Infectious Disease"/>
            <person name="Wu L."/>
            <person name="Ma J."/>
        </authorList>
    </citation>
    <scope>NUCLEOTIDE SEQUENCE [LARGE SCALE GENOMIC DNA]</scope>
    <source>
        <strain evidence="8">KCTC 52487</strain>
    </source>
</reference>
<dbReference type="InterPro" id="IPR049064">
    <property type="entry name" value="NAD_Glu_DH_ACT3"/>
</dbReference>
<dbReference type="PIRSF" id="PIRSF036761">
    <property type="entry name" value="GDH_Mll4104"/>
    <property type="match status" value="1"/>
</dbReference>
<dbReference type="Pfam" id="PF05088">
    <property type="entry name" value="Bac_GDH_CD"/>
    <property type="match status" value="1"/>
</dbReference>
<keyword evidence="8" id="KW-1185">Reference proteome</keyword>
<dbReference type="InterPro" id="IPR036291">
    <property type="entry name" value="NAD(P)-bd_dom_sf"/>
</dbReference>
<keyword evidence="1" id="KW-0560">Oxidoreductase</keyword>
<dbReference type="Gene3D" id="3.40.50.720">
    <property type="entry name" value="NAD(P)-binding Rossmann-like Domain"/>
    <property type="match status" value="1"/>
</dbReference>
<dbReference type="Pfam" id="PF21077">
    <property type="entry name" value="GDH_ACT3"/>
    <property type="match status" value="1"/>
</dbReference>
<dbReference type="Proteomes" id="UP001595379">
    <property type="component" value="Unassembled WGS sequence"/>
</dbReference>
<dbReference type="Pfam" id="PF21079">
    <property type="entry name" value="GDH_HM2"/>
    <property type="match status" value="1"/>
</dbReference>
<protein>
    <submittedName>
        <fullName evidence="7">NAD-glutamate dehydrogenase</fullName>
    </submittedName>
</protein>
<dbReference type="InterPro" id="IPR024727">
    <property type="entry name" value="NAD_Glu_DH_N_ACT1"/>
</dbReference>
<dbReference type="EMBL" id="JBHRSV010000016">
    <property type="protein sequence ID" value="MFC2926295.1"/>
    <property type="molecule type" value="Genomic_DNA"/>
</dbReference>
<comment type="caution">
    <text evidence="7">The sequence shown here is derived from an EMBL/GenBank/DDBJ whole genome shotgun (WGS) entry which is preliminary data.</text>
</comment>
<dbReference type="Pfam" id="PF21074">
    <property type="entry name" value="GDH_C"/>
    <property type="match status" value="1"/>
</dbReference>
<dbReference type="PANTHER" id="PTHR43403">
    <property type="entry name" value="NAD-SPECIFIC GLUTAMATE DEHYDROGENASE"/>
    <property type="match status" value="1"/>
</dbReference>
<dbReference type="RefSeq" id="WP_343164607.1">
    <property type="nucleotide sequence ID" value="NZ_JBHRSV010000016.1"/>
</dbReference>
<feature type="domain" description="NAD-specific glutamate dehydrogenase C-terminal" evidence="3">
    <location>
        <begin position="1267"/>
        <end position="1621"/>
    </location>
</feature>
<organism evidence="7 8">
    <name type="scientific">Hyphobacterium vulgare</name>
    <dbReference type="NCBI Taxonomy" id="1736751"/>
    <lineage>
        <taxon>Bacteria</taxon>
        <taxon>Pseudomonadati</taxon>
        <taxon>Pseudomonadota</taxon>
        <taxon>Alphaproteobacteria</taxon>
        <taxon>Maricaulales</taxon>
        <taxon>Maricaulaceae</taxon>
        <taxon>Hyphobacterium</taxon>
    </lineage>
</organism>
<feature type="domain" description="NAD-glutamate dehydrogenase N-terminal ACT1" evidence="4">
    <location>
        <begin position="41"/>
        <end position="144"/>
    </location>
</feature>
<feature type="domain" description="NAD-glutamate dehydrogenase ACT3" evidence="6">
    <location>
        <begin position="545"/>
        <end position="618"/>
    </location>
</feature>
<dbReference type="InterPro" id="IPR049062">
    <property type="entry name" value="NAD_Glu_DH_ACT2"/>
</dbReference>
<dbReference type="InterPro" id="IPR028971">
    <property type="entry name" value="NAD-GDH_cat"/>
</dbReference>
<evidence type="ECO:0000313" key="8">
    <source>
        <dbReference type="Proteomes" id="UP001595379"/>
    </source>
</evidence>
<dbReference type="Pfam" id="PF21076">
    <property type="entry name" value="GDH_ACT2"/>
    <property type="match status" value="1"/>
</dbReference>
<dbReference type="InterPro" id="IPR049058">
    <property type="entry name" value="NAD_Glu_DH_HM2"/>
</dbReference>
<dbReference type="Pfam" id="PF21075">
    <property type="entry name" value="GDH_ACT1"/>
    <property type="match status" value="1"/>
</dbReference>
<dbReference type="SUPFAM" id="SSF51735">
    <property type="entry name" value="NAD(P)-binding Rossmann-fold domains"/>
    <property type="match status" value="1"/>
</dbReference>
<evidence type="ECO:0000259" key="2">
    <source>
        <dbReference type="Pfam" id="PF05088"/>
    </source>
</evidence>
<name>A0ABV6ZXZ0_9PROT</name>
<accession>A0ABV6ZXZ0</accession>
<dbReference type="InterPro" id="IPR048381">
    <property type="entry name" value="GDH_C"/>
</dbReference>
<dbReference type="InterPro" id="IPR049056">
    <property type="entry name" value="NAD_Glu_DH_HM3"/>
</dbReference>
<evidence type="ECO:0000259" key="4">
    <source>
        <dbReference type="Pfam" id="PF21075"/>
    </source>
</evidence>
<dbReference type="InterPro" id="IPR046346">
    <property type="entry name" value="Aminoacid_DH-like_N_sf"/>
</dbReference>
<dbReference type="PANTHER" id="PTHR43403:SF1">
    <property type="entry name" value="NAD-SPECIFIC GLUTAMATE DEHYDROGENASE"/>
    <property type="match status" value="1"/>
</dbReference>
<dbReference type="Pfam" id="PF21073">
    <property type="entry name" value="GDH_HM1"/>
    <property type="match status" value="1"/>
</dbReference>
<dbReference type="InterPro" id="IPR007780">
    <property type="entry name" value="NAD_Glu_DH_bac"/>
</dbReference>
<dbReference type="Pfam" id="PF21078">
    <property type="entry name" value="GDH_HM3"/>
    <property type="match status" value="1"/>
</dbReference>
<feature type="domain" description="NAD-glutamate dehydrogenase ACT2" evidence="5">
    <location>
        <begin position="401"/>
        <end position="490"/>
    </location>
</feature>
<dbReference type="SUPFAM" id="SSF53223">
    <property type="entry name" value="Aminoacid dehydrogenase-like, N-terminal domain"/>
    <property type="match status" value="1"/>
</dbReference>
<evidence type="ECO:0000259" key="6">
    <source>
        <dbReference type="Pfam" id="PF21077"/>
    </source>
</evidence>
<feature type="domain" description="NAD-glutamate dehydrogenase catalytic" evidence="2">
    <location>
        <begin position="727"/>
        <end position="1222"/>
    </location>
</feature>
<evidence type="ECO:0000259" key="5">
    <source>
        <dbReference type="Pfam" id="PF21076"/>
    </source>
</evidence>
<gene>
    <name evidence="7" type="ORF">ACFOOR_09265</name>
</gene>
<evidence type="ECO:0000259" key="3">
    <source>
        <dbReference type="Pfam" id="PF21074"/>
    </source>
</evidence>
<evidence type="ECO:0000313" key="7">
    <source>
        <dbReference type="EMBL" id="MFC2926295.1"/>
    </source>
</evidence>
<dbReference type="InterPro" id="IPR049059">
    <property type="entry name" value="NAD_Glu_DH_HM1"/>
</dbReference>
<evidence type="ECO:0000256" key="1">
    <source>
        <dbReference type="ARBA" id="ARBA00023002"/>
    </source>
</evidence>
<sequence length="1629" mass="181592">MTAVVGVAHAFTRAAFSKAAKARWTSVFSADAYTGRVRSYLDQIYEDALAEDLEGISAADLSAQVAEFYRWGQTRKPGEIIVRVRASDEGGQPDIARDIVEICGPDRPFLVDSVMGEIGAQGLDVLAMFHPILDPVRKGGRPESLIQVHIEALDAERRRELQSDLTDTLRDVELATDDWADMRASMDMAIAHVENANTPATFEEKAETLEFLRWLRDDHFAFLGCRVYEFQMDKDGRIADRQPNIQANSGRGILRDPDRQVLRQGSEPALLTPAIESFLNEPSPIIVAKANIKSRVHRRVYMDYIGVKRYREDGTVFGEARFVGLFTADAYDRMARDVPLIRRKVRRVLERADRVPGTHSEKKLRNIVENYPRDELFQTEEDDLLQLSLGILHLYDRPRTKLFIRRDRFDRFVSVLLFVPRDRYNSKVRELAGELIRKAFGGRLSAYYPQFGDGPLARVHFIIGLDPFDHPEPDAMELERAVANLARTWDDDFESFARRRLTEALRDRIGAYEGAFSAGYRERFTPDEAIEDLIKIESLGAAAPLAARVYRSSRDGEHGLRLKLYRAGEAVPLTDIMPVLENMGLVVLQESGYEVERDHGEAPIAFVHDFEMRFHGGSGRSWDEFAPAFEDALLAILANRAENDGFNKLILQLGVSWREAAFLRTCARYRQQTGLDPSQAIQEEALAANPDIAQGLLDLARIKFDPSTGQDRENRRGAAEAKAEDLRGRLEAVASLDHDRVLRRLLRLIESTLRTNYYQTGADGLPKAHIAIKIASREVEELPLPKPYREIFVWAPNVEGVHIRFGPVARGGLRWSDRRDDFRTEVLGLVKAQQVKNAVIVPVGSKGGFYPKQLPRSGSREEWLAEGQNAYRTFIRGLLDITDNIVDDTVAPPEDTIRWDDDDPYLVVAADKGTATFSDIANGVATQEYDFWLGDAFASGGSAGYDHKKMGITARGAWESVKRHFRELGKDIQNEAFSVIGVGDMSGDVFGNGMLLSKKISLVAAFDHRDIFIDPNPADLEACWAERQRLFDLPRSSWQDYDKSLISKGGGVFPRASKVIALTPEIRTLTGIEADKASPTELISALLKAEAELLWFGGIGTYVKAAAEQHWEVGDKANDALRVNASDVGAKVVGEGANLGFTQAARIEFARHGGRVNADFVDNSAGVDTSDHEVNIKILLNPLMRTGDLSREKRNTLLGKMTDSVAAHVLKHNYDQTLALTMAESEAIADIDAHERLMSRMEALGRLDRRVEGLPTSAQIANLKEQGQGLTRPELAILISYAKISLFDQLVASDVPDDPHFEATLKGYFPEDLDRYEDRMQAHRLRREIIATVVANDMINLGGPTFVHRAKESTGASTAAIARAFEAGRQIFRFAELTERINALDNKAPAEVQIALHREIIRLLRRQTYWLARRGRGREADAPVSIDDVIAAYRPGVDALRGRAGDIVSEFERKRVRLRAKGFVSAGAPKDLAHDIASLRPLTSSSDVVDLALRKDWPLESAAWVYHAAGARFTFDRLRSMGGEVSSDLHWDRLAVRRLIEDLYASQYTVAASAMRHARESGGALAKGIEEPGGDWAQDVIEAWSVANAEEAGRVDAAIEELDTTGSWTLSKLAIASTQLREMAQNAEP</sequence>
<proteinExistence type="predicted"/>